<evidence type="ECO:0000256" key="1">
    <source>
        <dbReference type="ARBA" id="ARBA00007274"/>
    </source>
</evidence>
<dbReference type="EMBL" id="RCNU01000013">
    <property type="protein sequence ID" value="RWQ92529.1"/>
    <property type="molecule type" value="Genomic_DNA"/>
</dbReference>
<dbReference type="Gene3D" id="2.160.10.10">
    <property type="entry name" value="Hexapeptide repeat proteins"/>
    <property type="match status" value="1"/>
</dbReference>
<dbReference type="InterPro" id="IPR036864">
    <property type="entry name" value="Zn2-C6_fun-type_DNA-bd_sf"/>
</dbReference>
<comment type="caution">
    <text evidence="9">The sequence shown here is derived from an EMBL/GenBank/DDBJ whole genome shotgun (WGS) entry which is preliminary data.</text>
</comment>
<feature type="region of interest" description="Disordered" evidence="7">
    <location>
        <begin position="1"/>
        <end position="245"/>
    </location>
</feature>
<feature type="compositionally biased region" description="Polar residues" evidence="7">
    <location>
        <begin position="99"/>
        <end position="111"/>
    </location>
</feature>
<dbReference type="PANTHER" id="PTHR23416:SF76">
    <property type="entry name" value="ZN(II)2CYS6 TRANSCRIPTION FACTOR (EUROFUNG)"/>
    <property type="match status" value="1"/>
</dbReference>
<feature type="region of interest" description="Disordered" evidence="7">
    <location>
        <begin position="382"/>
        <end position="406"/>
    </location>
</feature>
<dbReference type="STRING" id="264951.A0A443HL39"/>
<organism evidence="9 10">
    <name type="scientific">Byssochlamys spectabilis</name>
    <name type="common">Paecilomyces variotii</name>
    <dbReference type="NCBI Taxonomy" id="264951"/>
    <lineage>
        <taxon>Eukaryota</taxon>
        <taxon>Fungi</taxon>
        <taxon>Dikarya</taxon>
        <taxon>Ascomycota</taxon>
        <taxon>Pezizomycotina</taxon>
        <taxon>Eurotiomycetes</taxon>
        <taxon>Eurotiomycetidae</taxon>
        <taxon>Eurotiales</taxon>
        <taxon>Thermoascaceae</taxon>
        <taxon>Paecilomyces</taxon>
    </lineage>
</organism>
<dbReference type="InterPro" id="IPR024688">
    <property type="entry name" value="Mac_dom"/>
</dbReference>
<keyword evidence="6" id="KW-0539">Nucleus</keyword>
<feature type="compositionally biased region" description="Low complexity" evidence="7">
    <location>
        <begin position="39"/>
        <end position="53"/>
    </location>
</feature>
<dbReference type="InterPro" id="IPR011004">
    <property type="entry name" value="Trimer_LpxA-like_sf"/>
</dbReference>
<feature type="compositionally biased region" description="Low complexity" evidence="7">
    <location>
        <begin position="215"/>
        <end position="228"/>
    </location>
</feature>
<dbReference type="VEuPathDB" id="FungiDB:C8Q69DRAFT_101228"/>
<evidence type="ECO:0000256" key="5">
    <source>
        <dbReference type="ARBA" id="ARBA00023163"/>
    </source>
</evidence>
<keyword evidence="10" id="KW-1185">Reference proteome</keyword>
<evidence type="ECO:0000256" key="4">
    <source>
        <dbReference type="ARBA" id="ARBA00023125"/>
    </source>
</evidence>
<dbReference type="GO" id="GO:0003677">
    <property type="term" value="F:DNA binding"/>
    <property type="evidence" value="ECO:0007669"/>
    <property type="project" value="UniProtKB-KW"/>
</dbReference>
<feature type="compositionally biased region" description="Basic and acidic residues" evidence="7">
    <location>
        <begin position="78"/>
        <end position="98"/>
    </location>
</feature>
<dbReference type="SMART" id="SM00066">
    <property type="entry name" value="GAL4"/>
    <property type="match status" value="1"/>
</dbReference>
<dbReference type="GO" id="GO:0008374">
    <property type="term" value="F:O-acyltransferase activity"/>
    <property type="evidence" value="ECO:0007669"/>
    <property type="project" value="TreeGrafter"/>
</dbReference>
<dbReference type="GeneID" id="39594286"/>
<dbReference type="PANTHER" id="PTHR23416">
    <property type="entry name" value="SIALIC ACID SYNTHASE-RELATED"/>
    <property type="match status" value="1"/>
</dbReference>
<dbReference type="SMART" id="SM01266">
    <property type="entry name" value="Mac"/>
    <property type="match status" value="1"/>
</dbReference>
<dbReference type="GO" id="GO:0008270">
    <property type="term" value="F:zinc ion binding"/>
    <property type="evidence" value="ECO:0007669"/>
    <property type="project" value="InterPro"/>
</dbReference>
<dbReference type="Pfam" id="PF00172">
    <property type="entry name" value="Zn_clus"/>
    <property type="match status" value="1"/>
</dbReference>
<proteinExistence type="inferred from homology"/>
<dbReference type="Pfam" id="PF14602">
    <property type="entry name" value="Hexapep_2"/>
    <property type="match status" value="1"/>
</dbReference>
<evidence type="ECO:0000256" key="7">
    <source>
        <dbReference type="SAM" id="MobiDB-lite"/>
    </source>
</evidence>
<dbReference type="SUPFAM" id="SSF51161">
    <property type="entry name" value="Trimeric LpxA-like enzymes"/>
    <property type="match status" value="1"/>
</dbReference>
<dbReference type="PROSITE" id="PS00463">
    <property type="entry name" value="ZN2_CY6_FUNGAL_1"/>
    <property type="match status" value="1"/>
</dbReference>
<feature type="domain" description="Zn(2)-C6 fungal-type" evidence="8">
    <location>
        <begin position="283"/>
        <end position="311"/>
    </location>
</feature>
<evidence type="ECO:0000256" key="3">
    <source>
        <dbReference type="ARBA" id="ARBA00023015"/>
    </source>
</evidence>
<protein>
    <submittedName>
        <fullName evidence="9">Acetyltransferase</fullName>
    </submittedName>
</protein>
<gene>
    <name evidence="9" type="ORF">C8Q69DRAFT_101228</name>
</gene>
<sequence length="707" mass="77369">MAAVAPTPVTNGTRESEKEHNAEHSPPRFTAVNGRDIPASATNGSTSSSNGTSHGNEERREVYEGGWATSGYNTPMSRQDERPRDGGSAGHDQEDRQSQRSPSQGTSTATNRNKRKRSESAERQVSPQNKHQGRSLPKSPVHRSDDQGDAQIQASSTNAGLPHPLPEAQNPSANYPRVESADEVPPASTGNPWQDYDSHLVSQAQRAQHLDTSDAQLAEALQREAQGQDAPQKGWSTVSRPAEGSVDLDQRALSNYGQDRSPGAAVQVGPKRKRVFSNRTKTGCMTCRRRKKKCDEQHPACNNCIRGGFLCEGYSSRSTWQKPSSVLKGPIPLQSKEGYPDVTGHYVQEMSPQRPERPPSSAQPVEAGKMRPMVIDDSERSAPQYVTSPTGTGASRGSWSKRSWPGPTGHPAYVPEHMPAKSDYREVPPIHELSREGPPKADYNVVPSIRELSHPKPGMPLFQGVEQRTVHPTTVDANSPQAQARMALSIEHQLSTRSVPHEESEKDKMIRGELYRPFDMLLIEERERCKAALWRFNNVSNPLFAISAKEKNRLLREIFIPSPSAATGSPSSGNVTRPAGSIGQGAVIEAPFNCHYGYNIHIGEDVMISENCTLIDDCPINIGAHTWIGPNVTILGSMAHANMQERKGCQSRYQGRPVTIEEDCYVGAGCTIYPGVRLRRGAYVAPGEVVKSDIVAYGFQGLKPSYM</sequence>
<dbReference type="GO" id="GO:0000981">
    <property type="term" value="F:DNA-binding transcription factor activity, RNA polymerase II-specific"/>
    <property type="evidence" value="ECO:0007669"/>
    <property type="project" value="InterPro"/>
</dbReference>
<dbReference type="InterPro" id="IPR001138">
    <property type="entry name" value="Zn2Cys6_DnaBD"/>
</dbReference>
<dbReference type="InterPro" id="IPR051159">
    <property type="entry name" value="Hexapeptide_acetyltransf"/>
</dbReference>
<feature type="compositionally biased region" description="Polar residues" evidence="7">
    <location>
        <begin position="150"/>
        <end position="159"/>
    </location>
</feature>
<keyword evidence="5" id="KW-0804">Transcription</keyword>
<dbReference type="Pfam" id="PF12464">
    <property type="entry name" value="Mac"/>
    <property type="match status" value="1"/>
</dbReference>
<evidence type="ECO:0000256" key="2">
    <source>
        <dbReference type="ARBA" id="ARBA00022679"/>
    </source>
</evidence>
<dbReference type="Proteomes" id="UP000283841">
    <property type="component" value="Unassembled WGS sequence"/>
</dbReference>
<dbReference type="PROSITE" id="PS50048">
    <property type="entry name" value="ZN2_CY6_FUNGAL_2"/>
    <property type="match status" value="1"/>
</dbReference>
<comment type="similarity">
    <text evidence="1">Belongs to the transferase hexapeptide repeat family.</text>
</comment>
<evidence type="ECO:0000259" key="8">
    <source>
        <dbReference type="PROSITE" id="PS50048"/>
    </source>
</evidence>
<feature type="compositionally biased region" description="Polar residues" evidence="7">
    <location>
        <begin position="384"/>
        <end position="401"/>
    </location>
</feature>
<accession>A0A443HL39</accession>
<dbReference type="AlphaFoldDB" id="A0A443HL39"/>
<dbReference type="GO" id="GO:0016407">
    <property type="term" value="F:acetyltransferase activity"/>
    <property type="evidence" value="ECO:0007669"/>
    <property type="project" value="InterPro"/>
</dbReference>
<evidence type="ECO:0000313" key="9">
    <source>
        <dbReference type="EMBL" id="RWQ92529.1"/>
    </source>
</evidence>
<dbReference type="RefSeq" id="XP_028482174.1">
    <property type="nucleotide sequence ID" value="XM_028625009.1"/>
</dbReference>
<dbReference type="SUPFAM" id="SSF57701">
    <property type="entry name" value="Zn2/Cys6 DNA-binding domain"/>
    <property type="match status" value="1"/>
</dbReference>
<feature type="compositionally biased region" description="Basic and acidic residues" evidence="7">
    <location>
        <begin position="14"/>
        <end position="26"/>
    </location>
</feature>
<dbReference type="Pfam" id="PF16628">
    <property type="entry name" value="Mac_assoc"/>
    <property type="match status" value="1"/>
</dbReference>
<dbReference type="CDD" id="cd00067">
    <property type="entry name" value="GAL4"/>
    <property type="match status" value="1"/>
</dbReference>
<evidence type="ECO:0000313" key="10">
    <source>
        <dbReference type="Proteomes" id="UP000283841"/>
    </source>
</evidence>
<keyword evidence="3" id="KW-0805">Transcription regulation</keyword>
<dbReference type="OrthoDB" id="25818at2759"/>
<dbReference type="Gene3D" id="4.10.240.10">
    <property type="entry name" value="Zn(2)-C6 fungal-type DNA-binding domain"/>
    <property type="match status" value="1"/>
</dbReference>
<evidence type="ECO:0000256" key="6">
    <source>
        <dbReference type="ARBA" id="ARBA00023242"/>
    </source>
</evidence>
<keyword evidence="2 9" id="KW-0808">Transferase</keyword>
<name>A0A443HL39_BYSSP</name>
<dbReference type="InterPro" id="IPR001451">
    <property type="entry name" value="Hexapep"/>
</dbReference>
<keyword evidence="4" id="KW-0238">DNA-binding</keyword>
<reference evidence="9 10" key="1">
    <citation type="journal article" date="2018" name="Front. Microbiol.">
        <title>Genomic and genetic insights into a cosmopolitan fungus, Paecilomyces variotii (Eurotiales).</title>
        <authorList>
            <person name="Urquhart A.S."/>
            <person name="Mondo S.J."/>
            <person name="Makela M.R."/>
            <person name="Hane J.K."/>
            <person name="Wiebenga A."/>
            <person name="He G."/>
            <person name="Mihaltcheva S."/>
            <person name="Pangilinan J."/>
            <person name="Lipzen A."/>
            <person name="Barry K."/>
            <person name="de Vries R.P."/>
            <person name="Grigoriev I.V."/>
            <person name="Idnurm A."/>
        </authorList>
    </citation>
    <scope>NUCLEOTIDE SEQUENCE [LARGE SCALE GENOMIC DNA]</scope>
    <source>
        <strain evidence="9 10">CBS 101075</strain>
    </source>
</reference>